<dbReference type="SUPFAM" id="SSF82549">
    <property type="entry name" value="DAK1/DegV-like"/>
    <property type="match status" value="1"/>
</dbReference>
<dbReference type="InterPro" id="IPR050270">
    <property type="entry name" value="DegV_domain_contain"/>
</dbReference>
<evidence type="ECO:0000256" key="2">
    <source>
        <dbReference type="ARBA" id="ARBA00023121"/>
    </source>
</evidence>
<dbReference type="Pfam" id="PF02645">
    <property type="entry name" value="DegV"/>
    <property type="match status" value="1"/>
</dbReference>
<dbReference type="Proteomes" id="UP000627781">
    <property type="component" value="Unassembled WGS sequence"/>
</dbReference>
<evidence type="ECO:0000313" key="3">
    <source>
        <dbReference type="EMBL" id="MBD7910937.1"/>
    </source>
</evidence>
<dbReference type="InterPro" id="IPR043168">
    <property type="entry name" value="DegV_C"/>
</dbReference>
<protein>
    <submittedName>
        <fullName evidence="3">DegV family protein</fullName>
    </submittedName>
</protein>
<dbReference type="PANTHER" id="PTHR33434">
    <property type="entry name" value="DEGV DOMAIN-CONTAINING PROTEIN DR_1986-RELATED"/>
    <property type="match status" value="1"/>
</dbReference>
<dbReference type="PROSITE" id="PS51482">
    <property type="entry name" value="DEGV"/>
    <property type="match status" value="1"/>
</dbReference>
<sequence>MQKIAIITDSGSDLSSDLLKEHNIFSLPFRIIYSDNEYEDGVSITPYELYDSLEKEIPTTSLPCMKKIESILTNLEEEGYTHVIAIHISSALSGTSNSVRLALEDHPNLTSYVYDSKTLSMAQGSIVLSASKLVKEGKTFEEIISLLPTYRKSVHTYFTLNTLEYLKKGGRIGRVAGTIGELLNLKPIVFVGDDGIYQTYAKARGRKQSINKLKEIVEGYLSKNKCNIWIIEGNAIEESNAILNALKTNENINEISTATVGPALGVHTGPGLLGFIIEEL</sequence>
<keyword evidence="2" id="KW-0446">Lipid-binding</keyword>
<comment type="function">
    <text evidence="1">May bind long-chain fatty acids, such as palmitate, and may play a role in lipid transport or fatty acid metabolism.</text>
</comment>
<dbReference type="InterPro" id="IPR003797">
    <property type="entry name" value="DegV"/>
</dbReference>
<proteinExistence type="predicted"/>
<dbReference type="RefSeq" id="WP_191767945.1">
    <property type="nucleotide sequence ID" value="NZ_JACSRA010000007.1"/>
</dbReference>
<evidence type="ECO:0000256" key="1">
    <source>
        <dbReference type="ARBA" id="ARBA00003238"/>
    </source>
</evidence>
<dbReference type="PANTHER" id="PTHR33434:SF3">
    <property type="entry name" value="DEGV DOMAIN-CONTAINING PROTEIN YITS"/>
    <property type="match status" value="1"/>
</dbReference>
<organism evidence="3 4">
    <name type="scientific">Clostridium cibarium</name>
    <dbReference type="NCBI Taxonomy" id="2762247"/>
    <lineage>
        <taxon>Bacteria</taxon>
        <taxon>Bacillati</taxon>
        <taxon>Bacillota</taxon>
        <taxon>Clostridia</taxon>
        <taxon>Eubacteriales</taxon>
        <taxon>Clostridiaceae</taxon>
        <taxon>Clostridium</taxon>
    </lineage>
</organism>
<dbReference type="Gene3D" id="3.40.50.10170">
    <property type="match status" value="1"/>
</dbReference>
<dbReference type="Gene3D" id="3.30.1180.10">
    <property type="match status" value="1"/>
</dbReference>
<reference evidence="3 4" key="1">
    <citation type="submission" date="2020-08" db="EMBL/GenBank/DDBJ databases">
        <title>A Genomic Blueprint of the Chicken Gut Microbiome.</title>
        <authorList>
            <person name="Gilroy R."/>
            <person name="Ravi A."/>
            <person name="Getino M."/>
            <person name="Pursley I."/>
            <person name="Horton D.L."/>
            <person name="Alikhan N.-F."/>
            <person name="Baker D."/>
            <person name="Gharbi K."/>
            <person name="Hall N."/>
            <person name="Watson M."/>
            <person name="Adriaenssens E.M."/>
            <person name="Foster-Nyarko E."/>
            <person name="Jarju S."/>
            <person name="Secka A."/>
            <person name="Antonio M."/>
            <person name="Oren A."/>
            <person name="Chaudhuri R."/>
            <person name="La Ragione R.M."/>
            <person name="Hildebrand F."/>
            <person name="Pallen M.J."/>
        </authorList>
    </citation>
    <scope>NUCLEOTIDE SEQUENCE [LARGE SCALE GENOMIC DNA]</scope>
    <source>
        <strain evidence="3 4">Sa3CVN1</strain>
    </source>
</reference>
<name>A0ABR8PRY6_9CLOT</name>
<dbReference type="EMBL" id="JACSRA010000007">
    <property type="protein sequence ID" value="MBD7910937.1"/>
    <property type="molecule type" value="Genomic_DNA"/>
</dbReference>
<gene>
    <name evidence="3" type="ORF">H9661_06160</name>
</gene>
<comment type="caution">
    <text evidence="3">The sequence shown here is derived from an EMBL/GenBank/DDBJ whole genome shotgun (WGS) entry which is preliminary data.</text>
</comment>
<keyword evidence="4" id="KW-1185">Reference proteome</keyword>
<dbReference type="NCBIfam" id="TIGR00762">
    <property type="entry name" value="DegV"/>
    <property type="match status" value="1"/>
</dbReference>
<evidence type="ECO:0000313" key="4">
    <source>
        <dbReference type="Proteomes" id="UP000627781"/>
    </source>
</evidence>
<accession>A0ABR8PRY6</accession>